<dbReference type="Gene3D" id="3.40.190.10">
    <property type="entry name" value="Periplasmic binding protein-like II"/>
    <property type="match status" value="2"/>
</dbReference>
<name>A0ABW7H6C4_9BURK</name>
<evidence type="ECO:0000256" key="1">
    <source>
        <dbReference type="SAM" id="SignalP"/>
    </source>
</evidence>
<proteinExistence type="predicted"/>
<evidence type="ECO:0000259" key="2">
    <source>
        <dbReference type="Pfam" id="PF00497"/>
    </source>
</evidence>
<organism evidence="3 4">
    <name type="scientific">Pelomonas candidula</name>
    <dbReference type="NCBI Taxonomy" id="3299025"/>
    <lineage>
        <taxon>Bacteria</taxon>
        <taxon>Pseudomonadati</taxon>
        <taxon>Pseudomonadota</taxon>
        <taxon>Betaproteobacteria</taxon>
        <taxon>Burkholderiales</taxon>
        <taxon>Sphaerotilaceae</taxon>
        <taxon>Roseateles</taxon>
    </lineage>
</organism>
<gene>
    <name evidence="3" type="ORF">ACG04R_02125</name>
</gene>
<sequence>MVSRRRLLAGGSLLGLLPAAVAQPLELRMAFGEHIPPFCFPDTDSGIEVEVFREALGHKGYRLHAVYLPLGRIPAAFRNHEVDATMTDLGEDLARQGGHYGNTAVLYDNVLFTLAERGLSLKRPQDLEGLSVIAFQGAVRRYPDWLGPVREAGRYTEINDQTAQVRTLMRRRYDVVLADRSIFRYFSLQLKRAGEPLLPVTEHAFTTPNPLDYRPVFRSPKVRDDFNDGLQWLKASGRYRAIYARYLTE</sequence>
<feature type="chain" id="PRO_5045301587" evidence="1">
    <location>
        <begin position="23"/>
        <end position="249"/>
    </location>
</feature>
<dbReference type="RefSeq" id="WP_394406076.1">
    <property type="nucleotide sequence ID" value="NZ_JBIGIC010000001.1"/>
</dbReference>
<protein>
    <submittedName>
        <fullName evidence="3">Substrate-binding periplasmic protein</fullName>
    </submittedName>
</protein>
<accession>A0ABW7H6C4</accession>
<dbReference type="SUPFAM" id="SSF53850">
    <property type="entry name" value="Periplasmic binding protein-like II"/>
    <property type="match status" value="1"/>
</dbReference>
<evidence type="ECO:0000313" key="4">
    <source>
        <dbReference type="Proteomes" id="UP001606134"/>
    </source>
</evidence>
<reference evidence="3 4" key="1">
    <citation type="submission" date="2024-08" db="EMBL/GenBank/DDBJ databases">
        <authorList>
            <person name="Lu H."/>
        </authorList>
    </citation>
    <scope>NUCLEOTIDE SEQUENCE [LARGE SCALE GENOMIC DNA]</scope>
    <source>
        <strain evidence="3 4">BYS78W</strain>
    </source>
</reference>
<dbReference type="Proteomes" id="UP001606134">
    <property type="component" value="Unassembled WGS sequence"/>
</dbReference>
<comment type="caution">
    <text evidence="3">The sequence shown here is derived from an EMBL/GenBank/DDBJ whole genome shotgun (WGS) entry which is preliminary data.</text>
</comment>
<keyword evidence="1" id="KW-0732">Signal</keyword>
<keyword evidence="4" id="KW-1185">Reference proteome</keyword>
<feature type="signal peptide" evidence="1">
    <location>
        <begin position="1"/>
        <end position="22"/>
    </location>
</feature>
<feature type="domain" description="Solute-binding protein family 3/N-terminal" evidence="2">
    <location>
        <begin position="27"/>
        <end position="248"/>
    </location>
</feature>
<dbReference type="InterPro" id="IPR001638">
    <property type="entry name" value="Solute-binding_3/MltF_N"/>
</dbReference>
<evidence type="ECO:0000313" key="3">
    <source>
        <dbReference type="EMBL" id="MFG6485449.1"/>
    </source>
</evidence>
<dbReference type="Pfam" id="PF00497">
    <property type="entry name" value="SBP_bac_3"/>
    <property type="match status" value="1"/>
</dbReference>
<dbReference type="EMBL" id="JBIGIC010000001">
    <property type="protein sequence ID" value="MFG6485449.1"/>
    <property type="molecule type" value="Genomic_DNA"/>
</dbReference>